<dbReference type="GO" id="GO:0016020">
    <property type="term" value="C:membrane"/>
    <property type="evidence" value="ECO:0007669"/>
    <property type="project" value="UniProtKB-SubCell"/>
</dbReference>
<evidence type="ECO:0000313" key="6">
    <source>
        <dbReference type="Proteomes" id="UP000823388"/>
    </source>
</evidence>
<feature type="domain" description="Wall-associated receptor kinase galacturonan-binding" evidence="4">
    <location>
        <begin position="48"/>
        <end position="126"/>
    </location>
</feature>
<dbReference type="PANTHER" id="PTHR33138">
    <property type="entry name" value="OS01G0690200 PROTEIN"/>
    <property type="match status" value="1"/>
</dbReference>
<evidence type="ECO:0000256" key="3">
    <source>
        <dbReference type="SAM" id="SignalP"/>
    </source>
</evidence>
<proteinExistence type="predicted"/>
<evidence type="ECO:0000256" key="2">
    <source>
        <dbReference type="ARBA" id="ARBA00022729"/>
    </source>
</evidence>
<comment type="subcellular location">
    <subcellularLocation>
        <location evidence="1">Membrane</location>
        <topology evidence="1">Single-pass membrane protein</topology>
    </subcellularLocation>
</comment>
<feature type="chain" id="PRO_5035716180" description="Wall-associated receptor kinase galacturonan-binding domain-containing protein" evidence="3">
    <location>
        <begin position="35"/>
        <end position="257"/>
    </location>
</feature>
<feature type="signal peptide" evidence="3">
    <location>
        <begin position="1"/>
        <end position="34"/>
    </location>
</feature>
<evidence type="ECO:0000256" key="1">
    <source>
        <dbReference type="ARBA" id="ARBA00004167"/>
    </source>
</evidence>
<dbReference type="Proteomes" id="UP000823388">
    <property type="component" value="Chromosome 5K"/>
</dbReference>
<name>A0A8T0SUL7_PANVG</name>
<dbReference type="PANTHER" id="PTHR33138:SF54">
    <property type="entry name" value="OS01G0690900 PROTEIN"/>
    <property type="match status" value="1"/>
</dbReference>
<dbReference type="Pfam" id="PF13947">
    <property type="entry name" value="GUB_WAK_bind"/>
    <property type="match status" value="1"/>
</dbReference>
<evidence type="ECO:0000313" key="5">
    <source>
        <dbReference type="EMBL" id="KAG2599916.1"/>
    </source>
</evidence>
<dbReference type="EMBL" id="CM029045">
    <property type="protein sequence ID" value="KAG2599916.1"/>
    <property type="molecule type" value="Genomic_DNA"/>
</dbReference>
<gene>
    <name evidence="5" type="ORF">PVAP13_5KG486900</name>
</gene>
<sequence>MSPPRLLAAMAAHLPRSLALLFVFLAVHIAAAHGDPALLPTTYDASMCRESSMCGNISIKYPFYLSTTVRDIPGYSYNTPYSCGYTDLMISCQGEGPKETPVIFLGDHNYTILNISYDSNTIILADSDVLAGGSCPAVHHDLSFDKLWLHNNTSSNDNLTFYFGCYSTGVPGVAVPPDLVTYKINCSLMGPFGEGASFVFTPDDHVKAQEHELDQDGHCSEVVSVPVRSEFLMASNRSMLVMGGYAEVLWYGFELEW</sequence>
<evidence type="ECO:0000259" key="4">
    <source>
        <dbReference type="Pfam" id="PF13947"/>
    </source>
</evidence>
<reference evidence="5" key="1">
    <citation type="submission" date="2020-05" db="EMBL/GenBank/DDBJ databases">
        <title>WGS assembly of Panicum virgatum.</title>
        <authorList>
            <person name="Lovell J.T."/>
            <person name="Jenkins J."/>
            <person name="Shu S."/>
            <person name="Juenger T.E."/>
            <person name="Schmutz J."/>
        </authorList>
    </citation>
    <scope>NUCLEOTIDE SEQUENCE</scope>
    <source>
        <strain evidence="5">AP13</strain>
    </source>
</reference>
<organism evidence="5 6">
    <name type="scientific">Panicum virgatum</name>
    <name type="common">Blackwell switchgrass</name>
    <dbReference type="NCBI Taxonomy" id="38727"/>
    <lineage>
        <taxon>Eukaryota</taxon>
        <taxon>Viridiplantae</taxon>
        <taxon>Streptophyta</taxon>
        <taxon>Embryophyta</taxon>
        <taxon>Tracheophyta</taxon>
        <taxon>Spermatophyta</taxon>
        <taxon>Magnoliopsida</taxon>
        <taxon>Liliopsida</taxon>
        <taxon>Poales</taxon>
        <taxon>Poaceae</taxon>
        <taxon>PACMAD clade</taxon>
        <taxon>Panicoideae</taxon>
        <taxon>Panicodae</taxon>
        <taxon>Paniceae</taxon>
        <taxon>Panicinae</taxon>
        <taxon>Panicum</taxon>
        <taxon>Panicum sect. Hiantes</taxon>
    </lineage>
</organism>
<keyword evidence="2 3" id="KW-0732">Signal</keyword>
<dbReference type="InterPro" id="IPR025287">
    <property type="entry name" value="WAK_GUB"/>
</dbReference>
<keyword evidence="6" id="KW-1185">Reference proteome</keyword>
<protein>
    <recommendedName>
        <fullName evidence="4">Wall-associated receptor kinase galacturonan-binding domain-containing protein</fullName>
    </recommendedName>
</protein>
<dbReference type="AlphaFoldDB" id="A0A8T0SUL7"/>
<accession>A0A8T0SUL7</accession>
<comment type="caution">
    <text evidence="5">The sequence shown here is derived from an EMBL/GenBank/DDBJ whole genome shotgun (WGS) entry which is preliminary data.</text>
</comment>
<dbReference type="GO" id="GO:0030247">
    <property type="term" value="F:polysaccharide binding"/>
    <property type="evidence" value="ECO:0007669"/>
    <property type="project" value="InterPro"/>
</dbReference>